<dbReference type="WBParaSite" id="HPLM_0001111001-mRNA-1">
    <property type="protein sequence ID" value="HPLM_0001111001-mRNA-1"/>
    <property type="gene ID" value="HPLM_0001111001"/>
</dbReference>
<evidence type="ECO:0000313" key="2">
    <source>
        <dbReference type="EMBL" id="VDO41975.1"/>
    </source>
</evidence>
<evidence type="ECO:0000313" key="3">
    <source>
        <dbReference type="Proteomes" id="UP000268014"/>
    </source>
</evidence>
<protein>
    <submittedName>
        <fullName evidence="2 4">Uncharacterized protein</fullName>
    </submittedName>
</protein>
<name>A0A0N4WJC6_HAEPC</name>
<keyword evidence="3" id="KW-1185">Reference proteome</keyword>
<dbReference type="EMBL" id="UZAF01017470">
    <property type="protein sequence ID" value="VDO41975.1"/>
    <property type="molecule type" value="Genomic_DNA"/>
</dbReference>
<feature type="region of interest" description="Disordered" evidence="1">
    <location>
        <begin position="114"/>
        <end position="152"/>
    </location>
</feature>
<accession>A0A0N4WJC6</accession>
<dbReference type="AlphaFoldDB" id="A0A0N4WJC6"/>
<dbReference type="Proteomes" id="UP000268014">
    <property type="component" value="Unassembled WGS sequence"/>
</dbReference>
<reference evidence="4" key="1">
    <citation type="submission" date="2017-02" db="UniProtKB">
        <authorList>
            <consortium name="WormBaseParasite"/>
        </authorList>
    </citation>
    <scope>IDENTIFICATION</scope>
</reference>
<proteinExistence type="predicted"/>
<gene>
    <name evidence="2" type="ORF">HPLM_LOCUS11102</name>
</gene>
<reference evidence="2 3" key="2">
    <citation type="submission" date="2018-11" db="EMBL/GenBank/DDBJ databases">
        <authorList>
            <consortium name="Pathogen Informatics"/>
        </authorList>
    </citation>
    <scope>NUCLEOTIDE SEQUENCE [LARGE SCALE GENOMIC DNA]</scope>
    <source>
        <strain evidence="2 3">MHpl1</strain>
    </source>
</reference>
<sequence length="160" mass="18287">MIGIRYEVFSSKCKIPSVLGSFEGAVLMDENDLNLLKDGRHTRALLIPLFVMPCIIPPRLEDTPVRPSLPGVNKVKPIRFNWIQSILRHRNDISLLSVVPFDNQNWRRSEGNNFLHQRNSASPTPFCVSSNQTAKTPNDHHAEPDSDPPHQYTIQPFSYW</sequence>
<feature type="compositionally biased region" description="Polar residues" evidence="1">
    <location>
        <begin position="114"/>
        <end position="136"/>
    </location>
</feature>
<organism evidence="4">
    <name type="scientific">Haemonchus placei</name>
    <name type="common">Barber's pole worm</name>
    <dbReference type="NCBI Taxonomy" id="6290"/>
    <lineage>
        <taxon>Eukaryota</taxon>
        <taxon>Metazoa</taxon>
        <taxon>Ecdysozoa</taxon>
        <taxon>Nematoda</taxon>
        <taxon>Chromadorea</taxon>
        <taxon>Rhabditida</taxon>
        <taxon>Rhabditina</taxon>
        <taxon>Rhabditomorpha</taxon>
        <taxon>Strongyloidea</taxon>
        <taxon>Trichostrongylidae</taxon>
        <taxon>Haemonchus</taxon>
    </lineage>
</organism>
<evidence type="ECO:0000256" key="1">
    <source>
        <dbReference type="SAM" id="MobiDB-lite"/>
    </source>
</evidence>
<feature type="compositionally biased region" description="Basic and acidic residues" evidence="1">
    <location>
        <begin position="137"/>
        <end position="148"/>
    </location>
</feature>
<evidence type="ECO:0000313" key="4">
    <source>
        <dbReference type="WBParaSite" id="HPLM_0001111001-mRNA-1"/>
    </source>
</evidence>